<keyword evidence="6 10" id="KW-0521">NADP</keyword>
<evidence type="ECO:0000256" key="3">
    <source>
        <dbReference type="ARBA" id="ARBA00013223"/>
    </source>
</evidence>
<evidence type="ECO:0000256" key="8">
    <source>
        <dbReference type="ARBA" id="ARBA00047776"/>
    </source>
</evidence>
<evidence type="ECO:0000256" key="4">
    <source>
        <dbReference type="ARBA" id="ARBA00022630"/>
    </source>
</evidence>
<dbReference type="AlphaFoldDB" id="A0A9E6XWU6"/>
<feature type="binding site" evidence="9">
    <location>
        <position position="52"/>
    </location>
    <ligand>
        <name>FAD</name>
        <dbReference type="ChEBI" id="CHEBI:57692"/>
    </ligand>
</feature>
<dbReference type="GO" id="GO:0004324">
    <property type="term" value="F:ferredoxin-NADP+ reductase activity"/>
    <property type="evidence" value="ECO:0007669"/>
    <property type="project" value="UniProtKB-EC"/>
</dbReference>
<sequence length="466" mass="49708">MTQTAGSPDNPLRVAVIGSGPAGFYAAGQLLSAADLTVEVDLYDRLATPWGLVRAGVAPDHPKIKSVTRVYEKTAAKPGFRYHGNVEIGTDVSHDELASAYHAVLYAIGAPTDRRLGIPGEDLPGSHAATEFVAWYNGHPDYADHEFDLSAKRAVVIGNGNVALDVARMLALTPEELAVTDTADHAIDALRHSSVEEIVVLGRRGPAQAAYTNPELRELADLEAADVVVDPADVALDEHSRAFIESDAADVTARRNVEIVTAFAATPPSGKPKRVVLRFLASPVEILGSDRVEGVRIVRNELTSELRAQPTGETEDIACQLVLRSIGYRGTPIPGVPFDDGRATIHNSDGRVTREGTEEPVPGVYTAGWIKRGPSGVIGTNKKCAQETVTHLLADNEAGALPEPSTTPGELLGALEDRGVEVVDYAGWELIDAHEKGLGEPHGRPRVKLVRRAEHLMHAAASKVRG</sequence>
<evidence type="ECO:0000256" key="11">
    <source>
        <dbReference type="SAM" id="MobiDB-lite"/>
    </source>
</evidence>
<keyword evidence="7 13" id="KW-0560">Oxidoreductase</keyword>
<comment type="catalytic activity">
    <reaction evidence="8">
        <text>2 reduced [2Fe-2S]-[ferredoxin] + NADP(+) + H(+) = 2 oxidized [2Fe-2S]-[ferredoxin] + NADPH</text>
        <dbReference type="Rhea" id="RHEA:20125"/>
        <dbReference type="Rhea" id="RHEA-COMP:10000"/>
        <dbReference type="Rhea" id="RHEA-COMP:10001"/>
        <dbReference type="ChEBI" id="CHEBI:15378"/>
        <dbReference type="ChEBI" id="CHEBI:33737"/>
        <dbReference type="ChEBI" id="CHEBI:33738"/>
        <dbReference type="ChEBI" id="CHEBI:57783"/>
        <dbReference type="ChEBI" id="CHEBI:58349"/>
        <dbReference type="EC" id="1.18.1.2"/>
    </reaction>
</comment>
<dbReference type="EC" id="1.18.1.2" evidence="3"/>
<dbReference type="PANTHER" id="PTHR48467">
    <property type="entry name" value="GLUTAMATE SYNTHASE 1 [NADH], CHLOROPLASTIC-LIKE"/>
    <property type="match status" value="1"/>
</dbReference>
<accession>A0A9E6XWU6</accession>
<dbReference type="Gene3D" id="3.40.50.720">
    <property type="entry name" value="NAD(P)-binding Rossmann-like Domain"/>
    <property type="match status" value="1"/>
</dbReference>
<feature type="binding site" evidence="10">
    <location>
        <position position="215"/>
    </location>
    <ligand>
        <name>NADP(+)</name>
        <dbReference type="ChEBI" id="CHEBI:58349"/>
    </ligand>
</feature>
<evidence type="ECO:0000256" key="1">
    <source>
        <dbReference type="ARBA" id="ARBA00001974"/>
    </source>
</evidence>
<proteinExistence type="inferred from homology"/>
<keyword evidence="14" id="KW-1185">Reference proteome</keyword>
<protein>
    <recommendedName>
        <fullName evidence="3">ferredoxin--NADP(+) reductase</fullName>
        <ecNumber evidence="3">1.18.1.2</ecNumber>
    </recommendedName>
</protein>
<keyword evidence="4" id="KW-0285">Flavoprotein</keyword>
<dbReference type="InterPro" id="IPR021163">
    <property type="entry name" value="Ferredox_Rdtase_adrenod"/>
</dbReference>
<evidence type="ECO:0000256" key="2">
    <source>
        <dbReference type="ARBA" id="ARBA00008312"/>
    </source>
</evidence>
<dbReference type="Gene3D" id="3.50.50.60">
    <property type="entry name" value="FAD/NAD(P)-binding domain"/>
    <property type="match status" value="1"/>
</dbReference>
<feature type="domain" description="FAD/NAD(P)-binding" evidence="12">
    <location>
        <begin position="13"/>
        <end position="187"/>
    </location>
</feature>
<feature type="compositionally biased region" description="Basic and acidic residues" evidence="11">
    <location>
        <begin position="339"/>
        <end position="357"/>
    </location>
</feature>
<gene>
    <name evidence="13" type="primary">fprA</name>
    <name evidence="13" type="ORF">DSM104329_01996</name>
</gene>
<dbReference type="PIRSF" id="PIRSF000362">
    <property type="entry name" value="FNR"/>
    <property type="match status" value="1"/>
</dbReference>
<dbReference type="InterPro" id="IPR036188">
    <property type="entry name" value="FAD/NAD-bd_sf"/>
</dbReference>
<dbReference type="SUPFAM" id="SSF51971">
    <property type="entry name" value="Nucleotide-binding domain"/>
    <property type="match status" value="1"/>
</dbReference>
<dbReference type="InterPro" id="IPR023753">
    <property type="entry name" value="FAD/NAD-binding_dom"/>
</dbReference>
<comment type="cofactor">
    <cofactor evidence="1 9">
        <name>FAD</name>
        <dbReference type="ChEBI" id="CHEBI:57692"/>
    </cofactor>
</comment>
<feature type="binding site" evidence="9">
    <location>
        <position position="369"/>
    </location>
    <ligand>
        <name>FAD</name>
        <dbReference type="ChEBI" id="CHEBI:57692"/>
    </ligand>
</feature>
<feature type="binding site" evidence="10">
    <location>
        <position position="376"/>
    </location>
    <ligand>
        <name>NADP(+)</name>
        <dbReference type="ChEBI" id="CHEBI:58349"/>
    </ligand>
</feature>
<comment type="similarity">
    <text evidence="2">Belongs to the ferredoxin--NADP reductase type 1 family.</text>
</comment>
<evidence type="ECO:0000256" key="5">
    <source>
        <dbReference type="ARBA" id="ARBA00022827"/>
    </source>
</evidence>
<name>A0A9E6XWU6_9ACTN</name>
<feature type="binding site" evidence="9">
    <location>
        <position position="22"/>
    </location>
    <ligand>
        <name>FAD</name>
        <dbReference type="ChEBI" id="CHEBI:57692"/>
    </ligand>
</feature>
<feature type="binding site" evidence="10">
    <location>
        <begin position="203"/>
        <end position="204"/>
    </location>
    <ligand>
        <name>NADP(+)</name>
        <dbReference type="ChEBI" id="CHEBI:58349"/>
    </ligand>
</feature>
<evidence type="ECO:0000256" key="10">
    <source>
        <dbReference type="PIRSR" id="PIRSR000362-2"/>
    </source>
</evidence>
<evidence type="ECO:0000313" key="14">
    <source>
        <dbReference type="Proteomes" id="UP001162834"/>
    </source>
</evidence>
<dbReference type="Pfam" id="PF07992">
    <property type="entry name" value="Pyr_redox_2"/>
    <property type="match status" value="1"/>
</dbReference>
<dbReference type="Proteomes" id="UP001162834">
    <property type="component" value="Chromosome"/>
</dbReference>
<dbReference type="InterPro" id="IPR055275">
    <property type="entry name" value="Ferredox_Rdtase"/>
</dbReference>
<dbReference type="PRINTS" id="PR00419">
    <property type="entry name" value="ADXRDTASE"/>
</dbReference>
<evidence type="ECO:0000259" key="12">
    <source>
        <dbReference type="Pfam" id="PF07992"/>
    </source>
</evidence>
<dbReference type="PANTHER" id="PTHR48467:SF1">
    <property type="entry name" value="GLUTAMATE SYNTHASE 1 [NADH], CHLOROPLASTIC-LIKE"/>
    <property type="match status" value="1"/>
</dbReference>
<evidence type="ECO:0000256" key="7">
    <source>
        <dbReference type="ARBA" id="ARBA00023002"/>
    </source>
</evidence>
<evidence type="ECO:0000313" key="13">
    <source>
        <dbReference type="EMBL" id="UGS35603.1"/>
    </source>
</evidence>
<feature type="binding site" evidence="10">
    <location>
        <begin position="159"/>
        <end position="162"/>
    </location>
    <ligand>
        <name>NADP(+)</name>
        <dbReference type="ChEBI" id="CHEBI:58349"/>
    </ligand>
</feature>
<evidence type="ECO:0000256" key="9">
    <source>
        <dbReference type="PIRSR" id="PIRSR000362-1"/>
    </source>
</evidence>
<evidence type="ECO:0000256" key="6">
    <source>
        <dbReference type="ARBA" id="ARBA00022857"/>
    </source>
</evidence>
<feature type="region of interest" description="Disordered" evidence="11">
    <location>
        <begin position="337"/>
        <end position="360"/>
    </location>
</feature>
<dbReference type="EMBL" id="CP087164">
    <property type="protein sequence ID" value="UGS35603.1"/>
    <property type="molecule type" value="Genomic_DNA"/>
</dbReference>
<feature type="binding site" evidence="9">
    <location>
        <begin position="376"/>
        <end position="378"/>
    </location>
    <ligand>
        <name>FAD</name>
        <dbReference type="ChEBI" id="CHEBI:57692"/>
    </ligand>
</feature>
<reference evidence="13" key="1">
    <citation type="journal article" date="2022" name="Int. J. Syst. Evol. Microbiol.">
        <title>Pseudomonas aegrilactucae sp. nov. and Pseudomonas morbosilactucae sp. nov., pathogens causing bacterial rot of lettuce in Japan.</title>
        <authorList>
            <person name="Sawada H."/>
            <person name="Fujikawa T."/>
            <person name="Satou M."/>
        </authorList>
    </citation>
    <scope>NUCLEOTIDE SEQUENCE</scope>
    <source>
        <strain evidence="13">0166_1</strain>
    </source>
</reference>
<feature type="binding site" evidence="9">
    <location>
        <position position="88"/>
    </location>
    <ligand>
        <name>FAD</name>
        <dbReference type="ChEBI" id="CHEBI:57692"/>
    </ligand>
</feature>
<dbReference type="KEGG" id="sbae:DSM104329_01996"/>
<organism evidence="13 14">
    <name type="scientific">Capillimicrobium parvum</name>
    <dbReference type="NCBI Taxonomy" id="2884022"/>
    <lineage>
        <taxon>Bacteria</taxon>
        <taxon>Bacillati</taxon>
        <taxon>Actinomycetota</taxon>
        <taxon>Thermoleophilia</taxon>
        <taxon>Solirubrobacterales</taxon>
        <taxon>Capillimicrobiaceae</taxon>
        <taxon>Capillimicrobium</taxon>
    </lineage>
</organism>
<keyword evidence="5 9" id="KW-0274">FAD</keyword>